<organism evidence="1 2">
    <name type="scientific">Anopheles dirus</name>
    <dbReference type="NCBI Taxonomy" id="7168"/>
    <lineage>
        <taxon>Eukaryota</taxon>
        <taxon>Metazoa</taxon>
        <taxon>Ecdysozoa</taxon>
        <taxon>Arthropoda</taxon>
        <taxon>Hexapoda</taxon>
        <taxon>Insecta</taxon>
        <taxon>Pterygota</taxon>
        <taxon>Neoptera</taxon>
        <taxon>Endopterygota</taxon>
        <taxon>Diptera</taxon>
        <taxon>Nematocera</taxon>
        <taxon>Culicoidea</taxon>
        <taxon>Culicidae</taxon>
        <taxon>Anophelinae</taxon>
        <taxon>Anopheles</taxon>
    </lineage>
</organism>
<dbReference type="InterPro" id="IPR010512">
    <property type="entry name" value="DUF1091"/>
</dbReference>
<proteinExistence type="predicted"/>
<dbReference type="Proteomes" id="UP000075884">
    <property type="component" value="Unassembled WGS sequence"/>
</dbReference>
<evidence type="ECO:0000313" key="2">
    <source>
        <dbReference type="Proteomes" id="UP000075884"/>
    </source>
</evidence>
<sequence>MMMIVTLTSVEVSTHPRYLNSSVRLTQYASVPYFSFDMSIHVLTKIHALTRRLSSDIPPNPSNHVTFVISSQLQSRYAVRTGTLESVLYDSTIDLCAFLVRPNERLVKMVFDNLKRHGQIPKACPVEPTQLRFPNITLDNVHLPVFLPENNFLLQVNCWQGPENTLIFESRWYGRLKRITVKS</sequence>
<protein>
    <submittedName>
        <fullName evidence="1">Uncharacterized protein</fullName>
    </submittedName>
</protein>
<accession>A0A182N305</accession>
<reference evidence="2" key="1">
    <citation type="submission" date="2013-03" db="EMBL/GenBank/DDBJ databases">
        <title>The Genome Sequence of Anopheles dirus WRAIR2.</title>
        <authorList>
            <consortium name="The Broad Institute Genomics Platform"/>
            <person name="Neafsey D.E."/>
            <person name="Walton C."/>
            <person name="Walker B."/>
            <person name="Young S.K."/>
            <person name="Zeng Q."/>
            <person name="Gargeya S."/>
            <person name="Fitzgerald M."/>
            <person name="Haas B."/>
            <person name="Abouelleil A."/>
            <person name="Allen A.W."/>
            <person name="Alvarado L."/>
            <person name="Arachchi H.M."/>
            <person name="Berlin A.M."/>
            <person name="Chapman S.B."/>
            <person name="Gainer-Dewar J."/>
            <person name="Goldberg J."/>
            <person name="Griggs A."/>
            <person name="Gujja S."/>
            <person name="Hansen M."/>
            <person name="Howarth C."/>
            <person name="Imamovic A."/>
            <person name="Ireland A."/>
            <person name="Larimer J."/>
            <person name="McCowan C."/>
            <person name="Murphy C."/>
            <person name="Pearson M."/>
            <person name="Poon T.W."/>
            <person name="Priest M."/>
            <person name="Roberts A."/>
            <person name="Saif S."/>
            <person name="Shea T."/>
            <person name="Sisk P."/>
            <person name="Sykes S."/>
            <person name="Wortman J."/>
            <person name="Nusbaum C."/>
            <person name="Birren B."/>
        </authorList>
    </citation>
    <scope>NUCLEOTIDE SEQUENCE [LARGE SCALE GENOMIC DNA]</scope>
    <source>
        <strain evidence="2">WRAIR2</strain>
    </source>
</reference>
<dbReference type="PANTHER" id="PTHR20898">
    <property type="entry name" value="DAEDALUS ON 3-RELATED-RELATED"/>
    <property type="match status" value="1"/>
</dbReference>
<dbReference type="AlphaFoldDB" id="A0A182N305"/>
<evidence type="ECO:0000313" key="1">
    <source>
        <dbReference type="EnsemblMetazoa" id="ADIR002017-PA"/>
    </source>
</evidence>
<dbReference type="Pfam" id="PF06477">
    <property type="entry name" value="DUF1091"/>
    <property type="match status" value="1"/>
</dbReference>
<dbReference type="EnsemblMetazoa" id="ADIR002017-RA">
    <property type="protein sequence ID" value="ADIR002017-PA"/>
    <property type="gene ID" value="ADIR002017"/>
</dbReference>
<keyword evidence="2" id="KW-1185">Reference proteome</keyword>
<dbReference type="VEuPathDB" id="VectorBase:ADIR002017"/>
<dbReference type="PANTHER" id="PTHR20898:SF1">
    <property type="entry name" value="MD-2-RELATED LIPID-RECOGNITION DOMAIN-CONTAINING PROTEIN"/>
    <property type="match status" value="1"/>
</dbReference>
<name>A0A182N305_9DIPT</name>
<reference evidence="1" key="2">
    <citation type="submission" date="2020-05" db="UniProtKB">
        <authorList>
            <consortium name="EnsemblMetazoa"/>
        </authorList>
    </citation>
    <scope>IDENTIFICATION</scope>
    <source>
        <strain evidence="1">WRAIR2</strain>
    </source>
</reference>